<keyword evidence="8" id="KW-0206">Cytoskeleton</keyword>
<keyword evidence="7 9" id="KW-0505">Motor protein</keyword>
<protein>
    <recommendedName>
        <fullName evidence="12">Kinesin motor domain-containing protein</fullName>
    </recommendedName>
</protein>
<dbReference type="GO" id="GO:0008017">
    <property type="term" value="F:microtubule binding"/>
    <property type="evidence" value="ECO:0007669"/>
    <property type="project" value="InterPro"/>
</dbReference>
<dbReference type="GO" id="GO:0005524">
    <property type="term" value="F:ATP binding"/>
    <property type="evidence" value="ECO:0007669"/>
    <property type="project" value="UniProtKB-UniRule"/>
</dbReference>
<feature type="domain" description="Kinesin motor" evidence="12">
    <location>
        <begin position="8"/>
        <end position="340"/>
    </location>
</feature>
<evidence type="ECO:0000256" key="4">
    <source>
        <dbReference type="ARBA" id="ARBA00022741"/>
    </source>
</evidence>
<keyword evidence="6 10" id="KW-0175">Coiled coil</keyword>
<dbReference type="SUPFAM" id="SSF52540">
    <property type="entry name" value="P-loop containing nucleoside triphosphate hydrolases"/>
    <property type="match status" value="1"/>
</dbReference>
<dbReference type="GO" id="GO:0003777">
    <property type="term" value="F:microtubule motor activity"/>
    <property type="evidence" value="ECO:0007669"/>
    <property type="project" value="InterPro"/>
</dbReference>
<feature type="region of interest" description="Disordered" evidence="11">
    <location>
        <begin position="970"/>
        <end position="993"/>
    </location>
</feature>
<feature type="region of interest" description="Disordered" evidence="11">
    <location>
        <begin position="1008"/>
        <end position="1164"/>
    </location>
</feature>
<evidence type="ECO:0000256" key="2">
    <source>
        <dbReference type="ARBA" id="ARBA00022490"/>
    </source>
</evidence>
<feature type="binding site" evidence="9">
    <location>
        <begin position="93"/>
        <end position="100"/>
    </location>
    <ligand>
        <name>ATP</name>
        <dbReference type="ChEBI" id="CHEBI:30616"/>
    </ligand>
</feature>
<keyword evidence="3" id="KW-0493">Microtubule</keyword>
<dbReference type="PANTHER" id="PTHR47969">
    <property type="entry name" value="CHROMOSOME-ASSOCIATED KINESIN KIF4A-RELATED"/>
    <property type="match status" value="1"/>
</dbReference>
<dbReference type="InterPro" id="IPR027417">
    <property type="entry name" value="P-loop_NTPase"/>
</dbReference>
<dbReference type="PRINTS" id="PR00380">
    <property type="entry name" value="KINESINHEAVY"/>
</dbReference>
<evidence type="ECO:0000259" key="12">
    <source>
        <dbReference type="PROSITE" id="PS50067"/>
    </source>
</evidence>
<dbReference type="PANTHER" id="PTHR47969:SF21">
    <property type="entry name" value="KINESIN-LIKE PROTEIN"/>
    <property type="match status" value="1"/>
</dbReference>
<evidence type="ECO:0000256" key="11">
    <source>
        <dbReference type="SAM" id="MobiDB-lite"/>
    </source>
</evidence>
<evidence type="ECO:0000256" key="3">
    <source>
        <dbReference type="ARBA" id="ARBA00022701"/>
    </source>
</evidence>
<feature type="compositionally biased region" description="Gly residues" evidence="11">
    <location>
        <begin position="1084"/>
        <end position="1096"/>
    </location>
</feature>
<dbReference type="GO" id="GO:0007018">
    <property type="term" value="P:microtubule-based movement"/>
    <property type="evidence" value="ECO:0007669"/>
    <property type="project" value="InterPro"/>
</dbReference>
<dbReference type="InterPro" id="IPR019821">
    <property type="entry name" value="Kinesin_motor_CS"/>
</dbReference>
<comment type="subcellular location">
    <subcellularLocation>
        <location evidence="1">Cytoplasm</location>
        <location evidence="1">Cytoskeleton</location>
    </subcellularLocation>
</comment>
<proteinExistence type="inferred from homology"/>
<feature type="compositionally biased region" description="Basic and acidic residues" evidence="11">
    <location>
        <begin position="1008"/>
        <end position="1020"/>
    </location>
</feature>
<feature type="compositionally biased region" description="Gly residues" evidence="11">
    <location>
        <begin position="644"/>
        <end position="653"/>
    </location>
</feature>
<evidence type="ECO:0000256" key="1">
    <source>
        <dbReference type="ARBA" id="ARBA00004245"/>
    </source>
</evidence>
<evidence type="ECO:0000256" key="7">
    <source>
        <dbReference type="ARBA" id="ARBA00023175"/>
    </source>
</evidence>
<dbReference type="InterPro" id="IPR001752">
    <property type="entry name" value="Kinesin_motor_dom"/>
</dbReference>
<comment type="similarity">
    <text evidence="9">Belongs to the TRAFAC class myosin-kinesin ATPase superfamily. Kinesin family.</text>
</comment>
<evidence type="ECO:0000256" key="10">
    <source>
        <dbReference type="SAM" id="Coils"/>
    </source>
</evidence>
<feature type="compositionally biased region" description="Low complexity" evidence="11">
    <location>
        <begin position="550"/>
        <end position="566"/>
    </location>
</feature>
<dbReference type="InterPro" id="IPR027640">
    <property type="entry name" value="Kinesin-like_fam"/>
</dbReference>
<reference evidence="13" key="1">
    <citation type="submission" date="2021-01" db="EMBL/GenBank/DDBJ databases">
        <authorList>
            <person name="Corre E."/>
            <person name="Pelletier E."/>
            <person name="Niang G."/>
            <person name="Scheremetjew M."/>
            <person name="Finn R."/>
            <person name="Kale V."/>
            <person name="Holt S."/>
            <person name="Cochrane G."/>
            <person name="Meng A."/>
            <person name="Brown T."/>
            <person name="Cohen L."/>
        </authorList>
    </citation>
    <scope>NUCLEOTIDE SEQUENCE</scope>
    <source>
        <strain evidence="13">CCCM811</strain>
    </source>
</reference>
<keyword evidence="5 9" id="KW-0067">ATP-binding</keyword>
<gene>
    <name evidence="13" type="ORF">LGLO00237_LOCUS25594</name>
</gene>
<feature type="compositionally biased region" description="Low complexity" evidence="11">
    <location>
        <begin position="1141"/>
        <end position="1160"/>
    </location>
</feature>
<feature type="compositionally biased region" description="Basic and acidic residues" evidence="11">
    <location>
        <begin position="1127"/>
        <end position="1138"/>
    </location>
</feature>
<feature type="compositionally biased region" description="Polar residues" evidence="11">
    <location>
        <begin position="695"/>
        <end position="707"/>
    </location>
</feature>
<dbReference type="PROSITE" id="PS00411">
    <property type="entry name" value="KINESIN_MOTOR_1"/>
    <property type="match status" value="1"/>
</dbReference>
<dbReference type="Pfam" id="PF00225">
    <property type="entry name" value="Kinesin"/>
    <property type="match status" value="1"/>
</dbReference>
<name>A0A7S3Z776_9EUKA</name>
<evidence type="ECO:0000256" key="6">
    <source>
        <dbReference type="ARBA" id="ARBA00023054"/>
    </source>
</evidence>
<keyword evidence="2" id="KW-0963">Cytoplasm</keyword>
<dbReference type="FunFam" id="3.40.850.10:FF:000029">
    <property type="entry name" value="Kinesin-like protein KIF17"/>
    <property type="match status" value="1"/>
</dbReference>
<feature type="coiled-coil region" evidence="10">
    <location>
        <begin position="729"/>
        <end position="919"/>
    </location>
</feature>
<evidence type="ECO:0000256" key="5">
    <source>
        <dbReference type="ARBA" id="ARBA00022840"/>
    </source>
</evidence>
<organism evidence="13">
    <name type="scientific">Lotharella globosa</name>
    <dbReference type="NCBI Taxonomy" id="91324"/>
    <lineage>
        <taxon>Eukaryota</taxon>
        <taxon>Sar</taxon>
        <taxon>Rhizaria</taxon>
        <taxon>Cercozoa</taxon>
        <taxon>Chlorarachniophyceae</taxon>
        <taxon>Lotharella</taxon>
    </lineage>
</organism>
<dbReference type="PROSITE" id="PS50067">
    <property type="entry name" value="KINESIN_MOTOR_2"/>
    <property type="match status" value="1"/>
</dbReference>
<dbReference type="Gene3D" id="3.40.850.10">
    <property type="entry name" value="Kinesin motor domain"/>
    <property type="match status" value="1"/>
</dbReference>
<accession>A0A7S3Z776</accession>
<evidence type="ECO:0000256" key="8">
    <source>
        <dbReference type="ARBA" id="ARBA00023212"/>
    </source>
</evidence>
<feature type="region of interest" description="Disordered" evidence="11">
    <location>
        <begin position="505"/>
        <end position="709"/>
    </location>
</feature>
<keyword evidence="4 9" id="KW-0547">Nucleotide-binding</keyword>
<evidence type="ECO:0000256" key="9">
    <source>
        <dbReference type="PROSITE-ProRule" id="PRU00283"/>
    </source>
</evidence>
<dbReference type="SMART" id="SM00129">
    <property type="entry name" value="KISc"/>
    <property type="match status" value="1"/>
</dbReference>
<sequence>MSKGASESVRVFVRCRPFNKLEKSKNCDRVVFIKKEVNQVQIKVPGEKDRPPKNFTFDGVYNPGTQVEVYDETSHQLVSNVIDGFNGTIFAYGQTGCGKSYSMMGVLDVEEQRGIIPKSFNQIFDTIAANTDKSKRYLVRGAFIEIYNEEVRDLLSKDFKQALAVKEHPEKGVFVQGLTHTVVKSAAELNVIMEKGNNNRTVGFTKMNAGSSRSHSIFILHVETVTHNEQTGDDQFTVGKLNLVDLAGSERQSKTGAEGVRLKEATKINLSLSALGNVISALVAGKSKHIPYRDSKLTRLLQDSLGGNTKTVMIAAVSPADYNYDETLSTLRYANRAKNIKNKPVKNEDPKDALLREYQEEIQRLKAMLEAQQNGLPLPASPTPAPAAEGKEKKKVQVSATGEVKVVEDDVDTNKLKRELLKVQEDQKRKSEELNTRLQEERARIAQLMKEREELEKEKEAIQAKAIKEKEAMQLKAMREKEALHAMAQREKNALREEALREKEALEQRLRSEVSGSTTAAQEEKSAFSLLLGETESRPRITPVYPPKSPAATTTTPGGPSVASTPVHAKAAAGSTPHPSKAGGGSLLASVSALPPPAPTPSSTKPNARPVEFKLPGNAVPTLPHPKARNGAINSTDVAPSGAGSEGSDGGGPNTAQEIVAASQHQRRKKNRGLLSDLPHLTHGPAPPPAPTPLVTETRTTADNGSTGDLEWAAAGESIELEKKINEKADKLEKKLADTRFMAEQIEEQVKQDLKVQEEEAEALKRIIEKEREQARNEKEDFQKQLKLLQEKLLGQSRVRSAGADRIKSEAKMKAKREAEKKRELEALRLRKMEEKKTRAENAQRQAKQQEQQVLLEEKYGNVQEEVKGKTKKLKKLRQMYKLAKEELKGSKQEIKDLQDEFENEREGYLNNIREIYREMALQKQILKQVLPASLISRIQKEAQWDDENEIWNLPAIEMPTVFPRISRRTPSRSIERERPAARAGTRSGIRWSGASAERGLGVGVLDHYHPSRGRSREVSRNSTYYPGNIDIRQTAVAKPPARLKSLGASDRGGSGSGSASGDVGNPTHMRSRTSLSPSPGMSHGMGHGMPGGSGPVGVARWRSPTIRKRQRERNALPTRNKTPVKKTLDTLPRRPRPDLSTSSMSSAGGGTRSTSGSFSLDNIPTDTPMRVRFEPAGPIPKDFSGVPHSSRKKDVVDLNALLNKTPTPKPKFAPAVTSIGLEDSSDTSLRASLRSSMNAPTITRPRFEPAKIQVDSPTESSVYDSMNLPMRPAFRAAKIDEPFTSDYKGYGAALGMGVR</sequence>
<feature type="region of interest" description="Disordered" evidence="11">
    <location>
        <begin position="374"/>
        <end position="396"/>
    </location>
</feature>
<evidence type="ECO:0000313" key="13">
    <source>
        <dbReference type="EMBL" id="CAE0673859.1"/>
    </source>
</evidence>
<dbReference type="InterPro" id="IPR036961">
    <property type="entry name" value="Kinesin_motor_dom_sf"/>
</dbReference>
<dbReference type="GO" id="GO:0005874">
    <property type="term" value="C:microtubule"/>
    <property type="evidence" value="ECO:0007669"/>
    <property type="project" value="UniProtKB-KW"/>
</dbReference>
<dbReference type="EMBL" id="HBIV01035842">
    <property type="protein sequence ID" value="CAE0673859.1"/>
    <property type="molecule type" value="Transcribed_RNA"/>
</dbReference>